<gene>
    <name evidence="1" type="ORF">MJO28_015355</name>
</gene>
<sequence>MAFQGVIVRSPQENNEVFLMENFGVDIPNNVGNCNNACKECVSAHFQRFVQSYNNALSFASMGAELDRSVQGSSPASFAQIYVVGGNDVDEAMLQQVQSRAEINHDMLLHLQNWLTKNNLYARWYQSVQQHLETNTTSQLYLRSLHDQCFVSQVFNCPTVEEVGMVIDWPQEDVIAPQDILLHRHSGAWECITNKFTGYLPLRFPVFFLFGKQGWIMNWHRGAEDCKLGIFVADFYSKTSISPSLLTVSIPMIISTCEWYAAMIFDHCGRFSVILHGRALFHKLLVNLYICVERNQLDYLRFHQRKIKANLCMGLAESLRNNRDPEGMVQLFQDAMAIVREFGRPSLFITITANTQWPEILAQLEPNQVAVFQLKLKSILDDLTGQHCLGLVVAFIYTIKFQKRGLPHAHLMLVMDPAHVPRTVDAVDSLICAELPDPILEPTLFQIVTRCMLHSPCNQLKPCWRNKSCKENFLRAFKPYNCHINVKIAIGIAAVKYLFKYITKGMD</sequence>
<proteinExistence type="predicted"/>
<organism evidence="1 2">
    <name type="scientific">Puccinia striiformis f. sp. tritici</name>
    <dbReference type="NCBI Taxonomy" id="168172"/>
    <lineage>
        <taxon>Eukaryota</taxon>
        <taxon>Fungi</taxon>
        <taxon>Dikarya</taxon>
        <taxon>Basidiomycota</taxon>
        <taxon>Pucciniomycotina</taxon>
        <taxon>Pucciniomycetes</taxon>
        <taxon>Pucciniales</taxon>
        <taxon>Pucciniaceae</taxon>
        <taxon>Puccinia</taxon>
    </lineage>
</organism>
<keyword evidence="2" id="KW-1185">Reference proteome</keyword>
<comment type="caution">
    <text evidence="1">The sequence shown here is derived from an EMBL/GenBank/DDBJ whole genome shotgun (WGS) entry which is preliminary data.</text>
</comment>
<evidence type="ECO:0000313" key="2">
    <source>
        <dbReference type="Proteomes" id="UP001060170"/>
    </source>
</evidence>
<accession>A0ACC0DSA5</accession>
<evidence type="ECO:0000313" key="1">
    <source>
        <dbReference type="EMBL" id="KAI7938435.1"/>
    </source>
</evidence>
<reference evidence="1 2" key="3">
    <citation type="journal article" date="2022" name="Microbiol. Spectr.">
        <title>Folding features and dynamics of 3D genome architecture in plant fungal pathogens.</title>
        <authorList>
            <person name="Xia C."/>
        </authorList>
    </citation>
    <scope>NUCLEOTIDE SEQUENCE [LARGE SCALE GENOMIC DNA]</scope>
    <source>
        <strain evidence="1 2">93-210</strain>
    </source>
</reference>
<name>A0ACC0DSA5_9BASI</name>
<protein>
    <submittedName>
        <fullName evidence="1">Uncharacterized protein</fullName>
    </submittedName>
</protein>
<reference evidence="2" key="1">
    <citation type="journal article" date="2018" name="BMC Genomics">
        <title>Genomic insights into host adaptation between the wheat stripe rust pathogen (Puccinia striiformis f. sp. tritici) and the barley stripe rust pathogen (Puccinia striiformis f. sp. hordei).</title>
        <authorList>
            <person name="Xia C."/>
            <person name="Wang M."/>
            <person name="Yin C."/>
            <person name="Cornejo O.E."/>
            <person name="Hulbert S.H."/>
            <person name="Chen X."/>
        </authorList>
    </citation>
    <scope>NUCLEOTIDE SEQUENCE [LARGE SCALE GENOMIC DNA]</scope>
    <source>
        <strain evidence="2">93-210</strain>
    </source>
</reference>
<reference evidence="2" key="2">
    <citation type="journal article" date="2018" name="Mol. Plant Microbe Interact.">
        <title>Genome sequence resources for the wheat stripe rust pathogen (Puccinia striiformis f. sp. tritici) and the barley stripe rust pathogen (Puccinia striiformis f. sp. hordei).</title>
        <authorList>
            <person name="Xia C."/>
            <person name="Wang M."/>
            <person name="Yin C."/>
            <person name="Cornejo O.E."/>
            <person name="Hulbert S.H."/>
            <person name="Chen X."/>
        </authorList>
    </citation>
    <scope>NUCLEOTIDE SEQUENCE [LARGE SCALE GENOMIC DNA]</scope>
    <source>
        <strain evidence="2">93-210</strain>
    </source>
</reference>
<dbReference type="EMBL" id="CM045880">
    <property type="protein sequence ID" value="KAI7938435.1"/>
    <property type="molecule type" value="Genomic_DNA"/>
</dbReference>
<dbReference type="Proteomes" id="UP001060170">
    <property type="component" value="Chromosome 16"/>
</dbReference>